<dbReference type="GO" id="GO:0005524">
    <property type="term" value="F:ATP binding"/>
    <property type="evidence" value="ECO:0007669"/>
    <property type="project" value="UniProtKB-KW"/>
</dbReference>
<evidence type="ECO:0000256" key="2">
    <source>
        <dbReference type="ARBA" id="ARBA00022679"/>
    </source>
</evidence>
<keyword evidence="11" id="KW-1185">Reference proteome</keyword>
<dbReference type="STRING" id="5722.A2DJ36"/>
<feature type="binding site" evidence="7">
    <location>
        <position position="68"/>
    </location>
    <ligand>
        <name>ATP</name>
        <dbReference type="ChEBI" id="CHEBI:30616"/>
    </ligand>
</feature>
<dbReference type="VEuPathDB" id="TrichDB:TVAGG3_0470910"/>
<dbReference type="GO" id="GO:0004674">
    <property type="term" value="F:protein serine/threonine kinase activity"/>
    <property type="evidence" value="ECO:0000318"/>
    <property type="project" value="GO_Central"/>
</dbReference>
<keyword evidence="2" id="KW-0808">Transferase</keyword>
<evidence type="ECO:0000256" key="6">
    <source>
        <dbReference type="PIRSR" id="PIRSR630616-1"/>
    </source>
</evidence>
<keyword evidence="4 10" id="KW-0418">Kinase</keyword>
<evidence type="ECO:0000259" key="9">
    <source>
        <dbReference type="PROSITE" id="PS50011"/>
    </source>
</evidence>
<dbReference type="PROSITE" id="PS50011">
    <property type="entry name" value="PROTEIN_KINASE_DOM"/>
    <property type="match status" value="1"/>
</dbReference>
<dbReference type="OMA" id="VHILMES"/>
<name>A2DJ36_TRIV3</name>
<keyword evidence="3 7" id="KW-0547">Nucleotide-binding</keyword>
<sequence length="231" mass="26420">MVIQEYCSGGEMFTKVRTGPNIRESEIIRYSLQIISAINYLHTRNIMHRDIKLENIVLDNNGDAKIIDFGLSEVVNDVNLKTHCGTLIYMAPEMLSQRQFDGKAVDIWAIGICIYAMVTRTFPWKSTTDEELLHEIIQADIFFPNFVCPTISELLHGTLVKNPSERAPAAELISIISRSALPRGISKYASKTHYNDEILLAKRKRCLQQRYLLSLTNQLIFLSLDIQNRCR</sequence>
<dbReference type="eggNOG" id="KOG0583">
    <property type="taxonomic scope" value="Eukaryota"/>
</dbReference>
<reference evidence="10" key="2">
    <citation type="journal article" date="2007" name="Science">
        <title>Draft genome sequence of the sexually transmitted pathogen Trichomonas vaginalis.</title>
        <authorList>
            <person name="Carlton J.M."/>
            <person name="Hirt R.P."/>
            <person name="Silva J.C."/>
            <person name="Delcher A.L."/>
            <person name="Schatz M."/>
            <person name="Zhao Q."/>
            <person name="Wortman J.R."/>
            <person name="Bidwell S.L."/>
            <person name="Alsmark U.C.M."/>
            <person name="Besteiro S."/>
            <person name="Sicheritz-Ponten T."/>
            <person name="Noel C.J."/>
            <person name="Dacks J.B."/>
            <person name="Foster P.G."/>
            <person name="Simillion C."/>
            <person name="Van de Peer Y."/>
            <person name="Miranda-Saavedra D."/>
            <person name="Barton G.J."/>
            <person name="Westrop G.D."/>
            <person name="Mueller S."/>
            <person name="Dessi D."/>
            <person name="Fiori P.L."/>
            <person name="Ren Q."/>
            <person name="Paulsen I."/>
            <person name="Zhang H."/>
            <person name="Bastida-Corcuera F.D."/>
            <person name="Simoes-Barbosa A."/>
            <person name="Brown M.T."/>
            <person name="Hayes R.D."/>
            <person name="Mukherjee M."/>
            <person name="Okumura C.Y."/>
            <person name="Schneider R."/>
            <person name="Smith A.J."/>
            <person name="Vanacova S."/>
            <person name="Villalvazo M."/>
            <person name="Haas B.J."/>
            <person name="Pertea M."/>
            <person name="Feldblyum T.V."/>
            <person name="Utterback T.R."/>
            <person name="Shu C.L."/>
            <person name="Osoegawa K."/>
            <person name="de Jong P.J."/>
            <person name="Hrdy I."/>
            <person name="Horvathova L."/>
            <person name="Zubacova Z."/>
            <person name="Dolezal P."/>
            <person name="Malik S.B."/>
            <person name="Logsdon J.M. Jr."/>
            <person name="Henze K."/>
            <person name="Gupta A."/>
            <person name="Wang C.C."/>
            <person name="Dunne R.L."/>
            <person name="Upcroft J.A."/>
            <person name="Upcroft P."/>
            <person name="White O."/>
            <person name="Salzberg S.L."/>
            <person name="Tang P."/>
            <person name="Chiu C.-H."/>
            <person name="Lee Y.-S."/>
            <person name="Embley T.M."/>
            <person name="Coombs G.H."/>
            <person name="Mottram J.C."/>
            <person name="Tachezy J."/>
            <person name="Fraser-Liggett C.M."/>
            <person name="Johnson P.J."/>
        </authorList>
    </citation>
    <scope>NUCLEOTIDE SEQUENCE [LARGE SCALE GENOMIC DNA]</scope>
    <source>
        <strain evidence="10">G3</strain>
    </source>
</reference>
<evidence type="ECO:0000256" key="8">
    <source>
        <dbReference type="PIRSR" id="PIRSR630616-3"/>
    </source>
</evidence>
<dbReference type="InParanoid" id="A2DJ36"/>
<feature type="binding site" evidence="7">
    <location>
        <begin position="54"/>
        <end position="55"/>
    </location>
    <ligand>
        <name>ATP</name>
        <dbReference type="ChEBI" id="CHEBI:30616"/>
    </ligand>
</feature>
<dbReference type="VEuPathDB" id="TrichDB:TVAG_228740"/>
<dbReference type="AlphaFoldDB" id="A2DJ36"/>
<dbReference type="SMART" id="SM00220">
    <property type="entry name" value="S_TKc"/>
    <property type="match status" value="1"/>
</dbReference>
<dbReference type="KEGG" id="tva:5465139"/>
<gene>
    <name evidence="10" type="ORF">TVAG_228740</name>
</gene>
<feature type="domain" description="Protein kinase" evidence="9">
    <location>
        <begin position="1"/>
        <end position="181"/>
    </location>
</feature>
<dbReference type="Gene3D" id="1.10.510.10">
    <property type="entry name" value="Transferase(Phosphotransferase) domain 1"/>
    <property type="match status" value="1"/>
</dbReference>
<keyword evidence="1" id="KW-0723">Serine/threonine-protein kinase</keyword>
<dbReference type="InterPro" id="IPR000719">
    <property type="entry name" value="Prot_kinase_dom"/>
</dbReference>
<feature type="active site" description="Proton acceptor" evidence="6">
    <location>
        <position position="50"/>
    </location>
</feature>
<dbReference type="SMR" id="A2DJ36"/>
<dbReference type="Pfam" id="PF00069">
    <property type="entry name" value="Pkinase"/>
    <property type="match status" value="1"/>
</dbReference>
<evidence type="ECO:0000313" key="11">
    <source>
        <dbReference type="Proteomes" id="UP000001542"/>
    </source>
</evidence>
<evidence type="ECO:0000313" key="10">
    <source>
        <dbReference type="EMBL" id="EAY19611.1"/>
    </source>
</evidence>
<evidence type="ECO:0000256" key="1">
    <source>
        <dbReference type="ARBA" id="ARBA00022527"/>
    </source>
</evidence>
<dbReference type="OrthoDB" id="193931at2759"/>
<dbReference type="InterPro" id="IPR008271">
    <property type="entry name" value="Ser/Thr_kinase_AS"/>
</dbReference>
<dbReference type="InterPro" id="IPR011009">
    <property type="entry name" value="Kinase-like_dom_sf"/>
</dbReference>
<evidence type="ECO:0000256" key="5">
    <source>
        <dbReference type="ARBA" id="ARBA00022840"/>
    </source>
</evidence>
<dbReference type="SUPFAM" id="SSF56112">
    <property type="entry name" value="Protein kinase-like (PK-like)"/>
    <property type="match status" value="1"/>
</dbReference>
<dbReference type="PANTHER" id="PTHR24350">
    <property type="entry name" value="SERINE/THREONINE-PROTEIN KINASE IAL-RELATED"/>
    <property type="match status" value="1"/>
</dbReference>
<protein>
    <submittedName>
        <fullName evidence="10">Protein kinase, putative</fullName>
    </submittedName>
</protein>
<dbReference type="InterPro" id="IPR030616">
    <property type="entry name" value="Aur-like"/>
</dbReference>
<dbReference type="EMBL" id="DS113206">
    <property type="protein sequence ID" value="EAY19611.1"/>
    <property type="molecule type" value="Genomic_DNA"/>
</dbReference>
<organism evidence="10 11">
    <name type="scientific">Trichomonas vaginalis (strain ATCC PRA-98 / G3)</name>
    <dbReference type="NCBI Taxonomy" id="412133"/>
    <lineage>
        <taxon>Eukaryota</taxon>
        <taxon>Metamonada</taxon>
        <taxon>Parabasalia</taxon>
        <taxon>Trichomonadida</taxon>
        <taxon>Trichomonadidae</taxon>
        <taxon>Trichomonas</taxon>
    </lineage>
</organism>
<evidence type="ECO:0000256" key="4">
    <source>
        <dbReference type="ARBA" id="ARBA00022777"/>
    </source>
</evidence>
<reference evidence="10" key="1">
    <citation type="submission" date="2006-10" db="EMBL/GenBank/DDBJ databases">
        <authorList>
            <person name="Amadeo P."/>
            <person name="Zhao Q."/>
            <person name="Wortman J."/>
            <person name="Fraser-Liggett C."/>
            <person name="Carlton J."/>
        </authorList>
    </citation>
    <scope>NUCLEOTIDE SEQUENCE</scope>
    <source>
        <strain evidence="10">G3</strain>
    </source>
</reference>
<feature type="cross-link" description="Glycyl lysine isopeptide (Lys-Gly) (interchain with G-Cter in SUMO2)" evidence="8">
    <location>
        <position position="52"/>
    </location>
</feature>
<dbReference type="PROSITE" id="PS00108">
    <property type="entry name" value="PROTEIN_KINASE_ST"/>
    <property type="match status" value="1"/>
</dbReference>
<evidence type="ECO:0000256" key="3">
    <source>
        <dbReference type="ARBA" id="ARBA00022741"/>
    </source>
</evidence>
<dbReference type="Proteomes" id="UP000001542">
    <property type="component" value="Unassembled WGS sequence"/>
</dbReference>
<keyword evidence="5 7" id="KW-0067">ATP-binding</keyword>
<dbReference type="RefSeq" id="XP_001580597.1">
    <property type="nucleotide sequence ID" value="XM_001580547.1"/>
</dbReference>
<accession>A2DJ36</accession>
<evidence type="ECO:0000256" key="7">
    <source>
        <dbReference type="PIRSR" id="PIRSR630616-2"/>
    </source>
</evidence>
<proteinExistence type="predicted"/>